<feature type="domain" description="Tyr recombinase" evidence="5">
    <location>
        <begin position="141"/>
        <end position="327"/>
    </location>
</feature>
<dbReference type="KEGG" id="pry:Prubr_21550"/>
<dbReference type="PANTHER" id="PTHR30349">
    <property type="entry name" value="PHAGE INTEGRASE-RELATED"/>
    <property type="match status" value="1"/>
</dbReference>
<gene>
    <name evidence="7" type="primary">xerC_1</name>
    <name evidence="7" type="ORF">Prubr_21550</name>
</gene>
<keyword evidence="3" id="KW-0233">DNA recombination</keyword>
<evidence type="ECO:0000256" key="3">
    <source>
        <dbReference type="ARBA" id="ARBA00023172"/>
    </source>
</evidence>
<dbReference type="EMBL" id="AP023359">
    <property type="protein sequence ID" value="BCJ65134.1"/>
    <property type="molecule type" value="Genomic_DNA"/>
</dbReference>
<accession>A0A810MXB8</accession>
<keyword evidence="8" id="KW-1185">Reference proteome</keyword>
<dbReference type="InterPro" id="IPR013762">
    <property type="entry name" value="Integrase-like_cat_sf"/>
</dbReference>
<dbReference type="PROSITE" id="PS51900">
    <property type="entry name" value="CB"/>
    <property type="match status" value="1"/>
</dbReference>
<sequence>MATDLTPHSPADVDPVRAAVNALPLPADDTAERWNLRSATAAWLKSRRSDNTRRAYFRDLAEFLTWCEQTNLDPRNARRGDVDVWAEQLRNGKTGGPLAASSTARRLSTVASWYDYLVSNDVTAINPATAVDRPSVDRDASTTVGLTGDQVAAFMRAAGKASKRDFAIFAMLTNLGLRVSEAIQLDMANFGHDRGHRIVMVRGKGNKMRKLPIPPPLGRILDAYLEARAAAEGVPVEQLAGPAFVTRRGKRVDQPAVFRLVRRIAKDAGLPNADSLSPHGLRHSLATAALDAGAALRDVQDMLGHADPRVTRRYDRSRGSLDRSPAYLVAGLVSGQDNAE</sequence>
<dbReference type="SUPFAM" id="SSF56349">
    <property type="entry name" value="DNA breaking-rejoining enzymes"/>
    <property type="match status" value="1"/>
</dbReference>
<dbReference type="InterPro" id="IPR050090">
    <property type="entry name" value="Tyrosine_recombinase_XerCD"/>
</dbReference>
<dbReference type="Gene3D" id="1.10.443.10">
    <property type="entry name" value="Intergrase catalytic core"/>
    <property type="match status" value="1"/>
</dbReference>
<dbReference type="InterPro" id="IPR002104">
    <property type="entry name" value="Integrase_catalytic"/>
</dbReference>
<dbReference type="Gene3D" id="1.10.150.130">
    <property type="match status" value="1"/>
</dbReference>
<dbReference type="RefSeq" id="WP_246568536.1">
    <property type="nucleotide sequence ID" value="NZ_AP023359.1"/>
</dbReference>
<organism evidence="7 8">
    <name type="scientific">Polymorphospora rubra</name>
    <dbReference type="NCBI Taxonomy" id="338584"/>
    <lineage>
        <taxon>Bacteria</taxon>
        <taxon>Bacillati</taxon>
        <taxon>Actinomycetota</taxon>
        <taxon>Actinomycetes</taxon>
        <taxon>Micromonosporales</taxon>
        <taxon>Micromonosporaceae</taxon>
        <taxon>Polymorphospora</taxon>
    </lineage>
</organism>
<dbReference type="InterPro" id="IPR010998">
    <property type="entry name" value="Integrase_recombinase_N"/>
</dbReference>
<dbReference type="GO" id="GO:0006310">
    <property type="term" value="P:DNA recombination"/>
    <property type="evidence" value="ECO:0007669"/>
    <property type="project" value="UniProtKB-KW"/>
</dbReference>
<evidence type="ECO:0000256" key="1">
    <source>
        <dbReference type="ARBA" id="ARBA00022908"/>
    </source>
</evidence>
<evidence type="ECO:0000313" key="7">
    <source>
        <dbReference type="EMBL" id="BCJ65134.1"/>
    </source>
</evidence>
<dbReference type="Pfam" id="PF00589">
    <property type="entry name" value="Phage_integrase"/>
    <property type="match status" value="1"/>
</dbReference>
<proteinExistence type="predicted"/>
<keyword evidence="2 4" id="KW-0238">DNA-binding</keyword>
<dbReference type="Proteomes" id="UP000680866">
    <property type="component" value="Chromosome"/>
</dbReference>
<evidence type="ECO:0000313" key="8">
    <source>
        <dbReference type="Proteomes" id="UP000680866"/>
    </source>
</evidence>
<evidence type="ECO:0000256" key="4">
    <source>
        <dbReference type="PROSITE-ProRule" id="PRU01248"/>
    </source>
</evidence>
<dbReference type="GO" id="GO:0015074">
    <property type="term" value="P:DNA integration"/>
    <property type="evidence" value="ECO:0007669"/>
    <property type="project" value="UniProtKB-KW"/>
</dbReference>
<dbReference type="PROSITE" id="PS51898">
    <property type="entry name" value="TYR_RECOMBINASE"/>
    <property type="match status" value="1"/>
</dbReference>
<dbReference type="Pfam" id="PF02899">
    <property type="entry name" value="Phage_int_SAM_1"/>
    <property type="match status" value="1"/>
</dbReference>
<evidence type="ECO:0000259" key="5">
    <source>
        <dbReference type="PROSITE" id="PS51898"/>
    </source>
</evidence>
<dbReference type="PANTHER" id="PTHR30349:SF81">
    <property type="entry name" value="TYROSINE RECOMBINASE XERC"/>
    <property type="match status" value="1"/>
</dbReference>
<evidence type="ECO:0000256" key="2">
    <source>
        <dbReference type="ARBA" id="ARBA00023125"/>
    </source>
</evidence>
<keyword evidence="1" id="KW-0229">DNA integration</keyword>
<evidence type="ECO:0000259" key="6">
    <source>
        <dbReference type="PROSITE" id="PS51900"/>
    </source>
</evidence>
<dbReference type="InterPro" id="IPR004107">
    <property type="entry name" value="Integrase_SAM-like_N"/>
</dbReference>
<reference evidence="7" key="1">
    <citation type="submission" date="2020-08" db="EMBL/GenBank/DDBJ databases">
        <title>Whole genome shotgun sequence of Polymorphospora rubra NBRC 101157.</title>
        <authorList>
            <person name="Komaki H."/>
            <person name="Tamura T."/>
        </authorList>
    </citation>
    <scope>NUCLEOTIDE SEQUENCE</scope>
    <source>
        <strain evidence="7">NBRC 101157</strain>
    </source>
</reference>
<dbReference type="InterPro" id="IPR011010">
    <property type="entry name" value="DNA_brk_join_enz"/>
</dbReference>
<feature type="domain" description="Core-binding (CB)" evidence="6">
    <location>
        <begin position="34"/>
        <end position="118"/>
    </location>
</feature>
<dbReference type="AlphaFoldDB" id="A0A810MXB8"/>
<name>A0A810MXB8_9ACTN</name>
<dbReference type="GO" id="GO:0003677">
    <property type="term" value="F:DNA binding"/>
    <property type="evidence" value="ECO:0007669"/>
    <property type="project" value="UniProtKB-UniRule"/>
</dbReference>
<protein>
    <submittedName>
        <fullName evidence="7">Tyrosine recombinase XerC</fullName>
    </submittedName>
</protein>
<dbReference type="InterPro" id="IPR044068">
    <property type="entry name" value="CB"/>
</dbReference>